<dbReference type="EMBL" id="MU155211">
    <property type="protein sequence ID" value="KAF9479523.1"/>
    <property type="molecule type" value="Genomic_DNA"/>
</dbReference>
<dbReference type="OrthoDB" id="3242376at2759"/>
<evidence type="ECO:0000313" key="3">
    <source>
        <dbReference type="Proteomes" id="UP000807469"/>
    </source>
</evidence>
<feature type="non-terminal residue" evidence="2">
    <location>
        <position position="1"/>
    </location>
</feature>
<accession>A0A9P5Z176</accession>
<reference evidence="2" key="1">
    <citation type="submission" date="2020-11" db="EMBL/GenBank/DDBJ databases">
        <authorList>
            <consortium name="DOE Joint Genome Institute"/>
            <person name="Ahrendt S."/>
            <person name="Riley R."/>
            <person name="Andreopoulos W."/>
            <person name="Labutti K."/>
            <person name="Pangilinan J."/>
            <person name="Ruiz-Duenas F.J."/>
            <person name="Barrasa J.M."/>
            <person name="Sanchez-Garcia M."/>
            <person name="Camarero S."/>
            <person name="Miyauchi S."/>
            <person name="Serrano A."/>
            <person name="Linde D."/>
            <person name="Babiker R."/>
            <person name="Drula E."/>
            <person name="Ayuso-Fernandez I."/>
            <person name="Pacheco R."/>
            <person name="Padilla G."/>
            <person name="Ferreira P."/>
            <person name="Barriuso J."/>
            <person name="Kellner H."/>
            <person name="Castanera R."/>
            <person name="Alfaro M."/>
            <person name="Ramirez L."/>
            <person name="Pisabarro A.G."/>
            <person name="Kuo A."/>
            <person name="Tritt A."/>
            <person name="Lipzen A."/>
            <person name="He G."/>
            <person name="Yan M."/>
            <person name="Ng V."/>
            <person name="Cullen D."/>
            <person name="Martin F."/>
            <person name="Rosso M.-N."/>
            <person name="Henrissat B."/>
            <person name="Hibbett D."/>
            <person name="Martinez A.T."/>
            <person name="Grigoriev I.V."/>
        </authorList>
    </citation>
    <scope>NUCLEOTIDE SEQUENCE</scope>
    <source>
        <strain evidence="2">CIRM-BRFM 674</strain>
    </source>
</reference>
<name>A0A9P5Z176_9AGAR</name>
<organism evidence="2 3">
    <name type="scientific">Pholiota conissans</name>
    <dbReference type="NCBI Taxonomy" id="109636"/>
    <lineage>
        <taxon>Eukaryota</taxon>
        <taxon>Fungi</taxon>
        <taxon>Dikarya</taxon>
        <taxon>Basidiomycota</taxon>
        <taxon>Agaricomycotina</taxon>
        <taxon>Agaricomycetes</taxon>
        <taxon>Agaricomycetidae</taxon>
        <taxon>Agaricales</taxon>
        <taxon>Agaricineae</taxon>
        <taxon>Strophariaceae</taxon>
        <taxon>Pholiota</taxon>
    </lineage>
</organism>
<proteinExistence type="predicted"/>
<gene>
    <name evidence="2" type="ORF">BDN70DRAFT_806948</name>
</gene>
<feature type="transmembrane region" description="Helical" evidence="1">
    <location>
        <begin position="42"/>
        <end position="61"/>
    </location>
</feature>
<evidence type="ECO:0000313" key="2">
    <source>
        <dbReference type="EMBL" id="KAF9479523.1"/>
    </source>
</evidence>
<keyword evidence="3" id="KW-1185">Reference proteome</keyword>
<sequence length="183" mass="20410">LWGAPLVTDTCIFALTLWRTQRYKRAHGFTSTIEIILRDGTIYFFAIFSLNLMNCLIYLLVVPDLKAMGASFSQIMTSILISRLQLNLRSSQNKGNDASYLKFGSSPRSGSRLPISGPGIKSSETSTFFTIGNLGEDMEGSFLDTIMENEKEKVESIELYPPTRKSTHLELNLTTETDGPRAI</sequence>
<keyword evidence="1" id="KW-0812">Transmembrane</keyword>
<dbReference type="Proteomes" id="UP000807469">
    <property type="component" value="Unassembled WGS sequence"/>
</dbReference>
<keyword evidence="1" id="KW-1133">Transmembrane helix</keyword>
<comment type="caution">
    <text evidence="2">The sequence shown here is derived from an EMBL/GenBank/DDBJ whole genome shotgun (WGS) entry which is preliminary data.</text>
</comment>
<keyword evidence="1" id="KW-0472">Membrane</keyword>
<protein>
    <submittedName>
        <fullName evidence="2">Uncharacterized protein</fullName>
    </submittedName>
</protein>
<evidence type="ECO:0000256" key="1">
    <source>
        <dbReference type="SAM" id="Phobius"/>
    </source>
</evidence>
<dbReference type="AlphaFoldDB" id="A0A9P5Z176"/>